<dbReference type="EMBL" id="BARV01013452">
    <property type="protein sequence ID" value="GAI22742.1"/>
    <property type="molecule type" value="Genomic_DNA"/>
</dbReference>
<dbReference type="InterPro" id="IPR027417">
    <property type="entry name" value="P-loop_NTPase"/>
</dbReference>
<dbReference type="PANTHER" id="PTHR43875:SF15">
    <property type="entry name" value="TREHALOSE IMPORT ATP-BINDING PROTEIN SUGC"/>
    <property type="match status" value="1"/>
</dbReference>
<reference evidence="5" key="1">
    <citation type="journal article" date="2014" name="Front. Microbiol.">
        <title>High frequency of phylogenetically diverse reductive dehalogenase-homologous genes in deep subseafloor sedimentary metagenomes.</title>
        <authorList>
            <person name="Kawai M."/>
            <person name="Futagami T."/>
            <person name="Toyoda A."/>
            <person name="Takaki Y."/>
            <person name="Nishi S."/>
            <person name="Hori S."/>
            <person name="Arai W."/>
            <person name="Tsubouchi T."/>
            <person name="Morono Y."/>
            <person name="Uchiyama I."/>
            <person name="Ito T."/>
            <person name="Fujiyama A."/>
            <person name="Inagaki F."/>
            <person name="Takami H."/>
        </authorList>
    </citation>
    <scope>NUCLEOTIDE SEQUENCE</scope>
    <source>
        <strain evidence="5">Expedition CK06-06</strain>
    </source>
</reference>
<evidence type="ECO:0000313" key="5">
    <source>
        <dbReference type="EMBL" id="GAI22742.1"/>
    </source>
</evidence>
<evidence type="ECO:0000256" key="3">
    <source>
        <dbReference type="ARBA" id="ARBA00023136"/>
    </source>
</evidence>
<feature type="non-terminal residue" evidence="5">
    <location>
        <position position="109"/>
    </location>
</feature>
<accession>X1LTN4</accession>
<keyword evidence="3" id="KW-0472">Membrane</keyword>
<evidence type="ECO:0000256" key="2">
    <source>
        <dbReference type="ARBA" id="ARBA00022967"/>
    </source>
</evidence>
<dbReference type="GO" id="GO:0005524">
    <property type="term" value="F:ATP binding"/>
    <property type="evidence" value="ECO:0007669"/>
    <property type="project" value="InterPro"/>
</dbReference>
<comment type="caution">
    <text evidence="5">The sequence shown here is derived from an EMBL/GenBank/DDBJ whole genome shotgun (WGS) entry which is preliminary data.</text>
</comment>
<name>X1LTN4_9ZZZZ</name>
<evidence type="ECO:0000259" key="4">
    <source>
        <dbReference type="Pfam" id="PF00005"/>
    </source>
</evidence>
<dbReference type="SUPFAM" id="SSF52540">
    <property type="entry name" value="P-loop containing nucleoside triphosphate hydrolases"/>
    <property type="match status" value="1"/>
</dbReference>
<feature type="domain" description="ABC transporter" evidence="4">
    <location>
        <begin position="2"/>
        <end position="107"/>
    </location>
</feature>
<protein>
    <recommendedName>
        <fullName evidence="4">ABC transporter domain-containing protein</fullName>
    </recommendedName>
</protein>
<keyword evidence="2" id="KW-1278">Translocase</keyword>
<keyword evidence="1" id="KW-1003">Cell membrane</keyword>
<dbReference type="InterPro" id="IPR003439">
    <property type="entry name" value="ABC_transporter-like_ATP-bd"/>
</dbReference>
<dbReference type="InterPro" id="IPR047641">
    <property type="entry name" value="ABC_transpr_MalK/UgpC-like"/>
</dbReference>
<dbReference type="PANTHER" id="PTHR43875">
    <property type="entry name" value="MALTODEXTRIN IMPORT ATP-BINDING PROTEIN MSMX"/>
    <property type="match status" value="1"/>
</dbReference>
<dbReference type="Pfam" id="PF00005">
    <property type="entry name" value="ABC_tran"/>
    <property type="match status" value="1"/>
</dbReference>
<sequence>MDNVTLKIEDRSFACILGPPGAGKTTLLRIIAGLEPPTEGTIYFDHKDVTDLSPQKRGVSMVFQDFALYPHLTVYDNISSPLKAVGSSKEEMNQRVKEVSEFLKIADLL</sequence>
<gene>
    <name evidence="5" type="ORF">S06H3_24279</name>
</gene>
<dbReference type="Gene3D" id="3.40.50.300">
    <property type="entry name" value="P-loop containing nucleotide triphosphate hydrolases"/>
    <property type="match status" value="1"/>
</dbReference>
<evidence type="ECO:0000256" key="1">
    <source>
        <dbReference type="ARBA" id="ARBA00022475"/>
    </source>
</evidence>
<organism evidence="5">
    <name type="scientific">marine sediment metagenome</name>
    <dbReference type="NCBI Taxonomy" id="412755"/>
    <lineage>
        <taxon>unclassified sequences</taxon>
        <taxon>metagenomes</taxon>
        <taxon>ecological metagenomes</taxon>
    </lineage>
</organism>
<proteinExistence type="predicted"/>
<dbReference type="AlphaFoldDB" id="X1LTN4"/>
<dbReference type="GO" id="GO:0016887">
    <property type="term" value="F:ATP hydrolysis activity"/>
    <property type="evidence" value="ECO:0007669"/>
    <property type="project" value="InterPro"/>
</dbReference>
<dbReference type="GO" id="GO:0055052">
    <property type="term" value="C:ATP-binding cassette (ABC) transporter complex, substrate-binding subunit-containing"/>
    <property type="evidence" value="ECO:0007669"/>
    <property type="project" value="TreeGrafter"/>
</dbReference>